<keyword evidence="2 4" id="KW-1133">Transmembrane helix</keyword>
<feature type="transmembrane region" description="Helical" evidence="4">
    <location>
        <begin position="210"/>
        <end position="232"/>
    </location>
</feature>
<feature type="transmembrane region" description="Helical" evidence="4">
    <location>
        <begin position="299"/>
        <end position="321"/>
    </location>
</feature>
<dbReference type="InterPro" id="IPR036259">
    <property type="entry name" value="MFS_trans_sf"/>
</dbReference>
<dbReference type="RefSeq" id="WP_126158528.1">
    <property type="nucleotide sequence ID" value="NZ_RQXW01000007.1"/>
</dbReference>
<organism evidence="6 7">
    <name type="scientific">Amphritea opalescens</name>
    <dbReference type="NCBI Taxonomy" id="2490544"/>
    <lineage>
        <taxon>Bacteria</taxon>
        <taxon>Pseudomonadati</taxon>
        <taxon>Pseudomonadota</taxon>
        <taxon>Gammaproteobacteria</taxon>
        <taxon>Oceanospirillales</taxon>
        <taxon>Oceanospirillaceae</taxon>
        <taxon>Amphritea</taxon>
    </lineage>
</organism>
<feature type="transmembrane region" description="Helical" evidence="4">
    <location>
        <begin position="244"/>
        <end position="263"/>
    </location>
</feature>
<dbReference type="GO" id="GO:0022857">
    <property type="term" value="F:transmembrane transporter activity"/>
    <property type="evidence" value="ECO:0007669"/>
    <property type="project" value="InterPro"/>
</dbReference>
<accession>A0A430KR85</accession>
<dbReference type="AlphaFoldDB" id="A0A430KR85"/>
<feature type="transmembrane region" description="Helical" evidence="4">
    <location>
        <begin position="275"/>
        <end position="293"/>
    </location>
</feature>
<dbReference type="PROSITE" id="PS50850">
    <property type="entry name" value="MFS"/>
    <property type="match status" value="1"/>
</dbReference>
<dbReference type="Gene3D" id="1.20.1250.20">
    <property type="entry name" value="MFS general substrate transporter like domains"/>
    <property type="match status" value="2"/>
</dbReference>
<dbReference type="InterPro" id="IPR011701">
    <property type="entry name" value="MFS"/>
</dbReference>
<dbReference type="PANTHER" id="PTHR23537">
    <property type="match status" value="1"/>
</dbReference>
<feature type="transmembrane region" description="Helical" evidence="4">
    <location>
        <begin position="70"/>
        <end position="88"/>
    </location>
</feature>
<name>A0A430KR85_9GAMM</name>
<feature type="domain" description="Major facilitator superfamily (MFS) profile" evidence="5">
    <location>
        <begin position="1"/>
        <end position="389"/>
    </location>
</feature>
<protein>
    <submittedName>
        <fullName evidence="6">MFS transporter</fullName>
    </submittedName>
</protein>
<keyword evidence="7" id="KW-1185">Reference proteome</keyword>
<dbReference type="Proteomes" id="UP000283087">
    <property type="component" value="Unassembled WGS sequence"/>
</dbReference>
<feature type="transmembrane region" description="Helical" evidence="4">
    <location>
        <begin position="364"/>
        <end position="385"/>
    </location>
</feature>
<keyword evidence="3 4" id="KW-0472">Membrane</keyword>
<evidence type="ECO:0000256" key="1">
    <source>
        <dbReference type="ARBA" id="ARBA00022692"/>
    </source>
</evidence>
<sequence>MRMTTTFGINQIISHGFGVFLFAALVPMMQESIAISHWYLATIGALTQLSYLGGAMLLGLIGHRIDSGRLLLMTGTLTSVLLLTMATLDDPILILLVLTGLAASAAISWGAIVELITRYAHPSFCSTCLSSASSGTAWGYGLNGLLILLIVPLLSWRSGWLLAGILGSATLVLTFFLLVQLKQRPVAPSSDSQAALPARQLFRLILRERAAFFACLICFMVGFATMPFSTWLNTYLAELMLPPALGGYTWTVSGVTCMAAGFLSGKLADRKGHGTALLIIFGGFALGQLAFMYDPATFAILAGFGYGLMYFPMWGVIAGWVNQHYSSTATMQINGIGMVTFGLGGALGNLLAGLIQARSGSLAGVYWIITADALLLVAIAAYIYLTELPKIPLAEQNDFSQSLPD</sequence>
<evidence type="ECO:0000256" key="3">
    <source>
        <dbReference type="ARBA" id="ARBA00023136"/>
    </source>
</evidence>
<feature type="transmembrane region" description="Helical" evidence="4">
    <location>
        <begin position="94"/>
        <end position="116"/>
    </location>
</feature>
<feature type="transmembrane region" description="Helical" evidence="4">
    <location>
        <begin position="36"/>
        <end position="58"/>
    </location>
</feature>
<feature type="transmembrane region" description="Helical" evidence="4">
    <location>
        <begin position="160"/>
        <end position="179"/>
    </location>
</feature>
<dbReference type="OrthoDB" id="9067529at2"/>
<dbReference type="PANTHER" id="PTHR23537:SF1">
    <property type="entry name" value="SUGAR TRANSPORTER"/>
    <property type="match status" value="1"/>
</dbReference>
<dbReference type="Pfam" id="PF07690">
    <property type="entry name" value="MFS_1"/>
    <property type="match status" value="1"/>
</dbReference>
<proteinExistence type="predicted"/>
<feature type="transmembrane region" description="Helical" evidence="4">
    <location>
        <begin position="137"/>
        <end position="154"/>
    </location>
</feature>
<dbReference type="EMBL" id="RQXW01000007">
    <property type="protein sequence ID" value="RTE66021.1"/>
    <property type="molecule type" value="Genomic_DNA"/>
</dbReference>
<dbReference type="GO" id="GO:0005886">
    <property type="term" value="C:plasma membrane"/>
    <property type="evidence" value="ECO:0007669"/>
    <property type="project" value="TreeGrafter"/>
</dbReference>
<dbReference type="InterPro" id="IPR010645">
    <property type="entry name" value="MFS_4"/>
</dbReference>
<keyword evidence="1 4" id="KW-0812">Transmembrane</keyword>
<evidence type="ECO:0000256" key="2">
    <source>
        <dbReference type="ARBA" id="ARBA00022989"/>
    </source>
</evidence>
<feature type="transmembrane region" description="Helical" evidence="4">
    <location>
        <begin position="333"/>
        <end position="352"/>
    </location>
</feature>
<reference evidence="6 7" key="1">
    <citation type="submission" date="2018-11" db="EMBL/GenBank/DDBJ databases">
        <title>The draft genome sequence of Amphritea opalescens ANRC-JH13T.</title>
        <authorList>
            <person name="Fang Z."/>
            <person name="Zhang Y."/>
            <person name="Han X."/>
        </authorList>
    </citation>
    <scope>NUCLEOTIDE SEQUENCE [LARGE SCALE GENOMIC DNA]</scope>
    <source>
        <strain evidence="6 7">ANRC-JH13</strain>
    </source>
</reference>
<evidence type="ECO:0000313" key="7">
    <source>
        <dbReference type="Proteomes" id="UP000283087"/>
    </source>
</evidence>
<evidence type="ECO:0000256" key="4">
    <source>
        <dbReference type="SAM" id="Phobius"/>
    </source>
</evidence>
<dbReference type="SUPFAM" id="SSF103473">
    <property type="entry name" value="MFS general substrate transporter"/>
    <property type="match status" value="1"/>
</dbReference>
<evidence type="ECO:0000259" key="5">
    <source>
        <dbReference type="PROSITE" id="PS50850"/>
    </source>
</evidence>
<comment type="caution">
    <text evidence="6">The sequence shown here is derived from an EMBL/GenBank/DDBJ whole genome shotgun (WGS) entry which is preliminary data.</text>
</comment>
<gene>
    <name evidence="6" type="ORF">EH243_10100</name>
</gene>
<feature type="transmembrane region" description="Helical" evidence="4">
    <location>
        <begin position="12"/>
        <end position="30"/>
    </location>
</feature>
<evidence type="ECO:0000313" key="6">
    <source>
        <dbReference type="EMBL" id="RTE66021.1"/>
    </source>
</evidence>
<dbReference type="InterPro" id="IPR020846">
    <property type="entry name" value="MFS_dom"/>
</dbReference>